<evidence type="ECO:0000256" key="1">
    <source>
        <dbReference type="ARBA" id="ARBA00001805"/>
    </source>
</evidence>
<keyword evidence="15" id="KW-0413">Isomerase</keyword>
<evidence type="ECO:0000313" key="22">
    <source>
        <dbReference type="Proteomes" id="UP000235392"/>
    </source>
</evidence>
<dbReference type="NCBIfam" id="TIGR03462">
    <property type="entry name" value="CarR_dom_SF"/>
    <property type="match status" value="2"/>
</dbReference>
<dbReference type="GO" id="GO:0016872">
    <property type="term" value="F:intramolecular lyase activity"/>
    <property type="evidence" value="ECO:0007669"/>
    <property type="project" value="InterPro"/>
</dbReference>
<dbReference type="GO" id="GO:0016117">
    <property type="term" value="P:carotenoid biosynthetic process"/>
    <property type="evidence" value="ECO:0007669"/>
    <property type="project" value="UniProtKB-KW"/>
</dbReference>
<feature type="transmembrane region" description="Helical" evidence="20">
    <location>
        <begin position="181"/>
        <end position="200"/>
    </location>
</feature>
<feature type="transmembrane region" description="Helical" evidence="20">
    <location>
        <begin position="148"/>
        <end position="169"/>
    </location>
</feature>
<comment type="similarity">
    <text evidence="5">In the N-terminal section; belongs to the lycopene beta-cyclase family.</text>
</comment>
<evidence type="ECO:0000256" key="10">
    <source>
        <dbReference type="ARBA" id="ARBA00022679"/>
    </source>
</evidence>
<evidence type="ECO:0000256" key="8">
    <source>
        <dbReference type="ARBA" id="ARBA00012396"/>
    </source>
</evidence>
<organism evidence="21 22">
    <name type="scientific">Puccinia coronata f. sp. avenae</name>
    <dbReference type="NCBI Taxonomy" id="200324"/>
    <lineage>
        <taxon>Eukaryota</taxon>
        <taxon>Fungi</taxon>
        <taxon>Dikarya</taxon>
        <taxon>Basidiomycota</taxon>
        <taxon>Pucciniomycotina</taxon>
        <taxon>Pucciniomycetes</taxon>
        <taxon>Pucciniales</taxon>
        <taxon>Pucciniaceae</taxon>
        <taxon>Puccinia</taxon>
    </lineage>
</organism>
<dbReference type="EC" id="5.5.1.19" evidence="7"/>
<gene>
    <name evidence="21" type="ORF">PCASD_20374</name>
</gene>
<name>A0A2N5TVE9_9BASI</name>
<dbReference type="UniPathway" id="UPA00799">
    <property type="reaction ID" value="UER00773"/>
</dbReference>
<dbReference type="InterPro" id="IPR002060">
    <property type="entry name" value="Squ/phyt_synthse"/>
</dbReference>
<dbReference type="InterPro" id="IPR008949">
    <property type="entry name" value="Isoprenoid_synthase_dom_sf"/>
</dbReference>
<comment type="pathway">
    <text evidence="4">Carotenoid biosynthesis; phytoene biosynthesis; all-trans-phytoene from geranylgeranyl diphosphate: step 1/1.</text>
</comment>
<dbReference type="InterPro" id="IPR017825">
    <property type="entry name" value="Lycopene_cyclase_dom"/>
</dbReference>
<comment type="pathway">
    <text evidence="3">Carotenoid biosynthesis; beta-carotene biosynthesis.</text>
</comment>
<reference evidence="21 22" key="1">
    <citation type="submission" date="2017-11" db="EMBL/GenBank/DDBJ databases">
        <title>De novo assembly and phasing of dikaryotic genomes from two isolates of Puccinia coronata f. sp. avenae, the causal agent of oat crown rust.</title>
        <authorList>
            <person name="Miller M.E."/>
            <person name="Zhang Y."/>
            <person name="Omidvar V."/>
            <person name="Sperschneider J."/>
            <person name="Schwessinger B."/>
            <person name="Raley C."/>
            <person name="Palmer J.M."/>
            <person name="Garnica D."/>
            <person name="Upadhyaya N."/>
            <person name="Rathjen J."/>
            <person name="Taylor J.M."/>
            <person name="Park R.F."/>
            <person name="Dodds P.N."/>
            <person name="Hirsch C.D."/>
            <person name="Kianian S.F."/>
            <person name="Figueroa M."/>
        </authorList>
    </citation>
    <scope>NUCLEOTIDE SEQUENCE [LARGE SCALE GENOMIC DNA]</scope>
    <source>
        <strain evidence="21">12SD80</strain>
    </source>
</reference>
<dbReference type="PANTHER" id="PTHR31480">
    <property type="entry name" value="BIFUNCTIONAL LYCOPENE CYCLASE/PHYTOENE SYNTHASE"/>
    <property type="match status" value="1"/>
</dbReference>
<sequence>MPLTYWLFHVIFTLPPTFLLHLALRPMMSSRDTFRLIFLVTVAVSYTLPWDSYIIKNKAWGYPDWSVLFTLFEVPIEEIFFFIIQTFFTTYIYTLFTIPIIPALYILPGPNDLERRSPIRWKLLRWGPSMACFTISSVAWVWCQPGTRLFYLSATGFWALPICGGLWALGGDHVIRRPYSVMISIIIPTIYLSFTDTIAIRNGTWFISPITSTGIFVAPDLPLEEFAFFAITNVLLVLGLATIEKFDAIADTWPELYRQSSISGTSSSSSAYSGHAPVSFWDQFRDLLQAIDMGTQLETRMSQFTPATSDRIHQLNRTLEVLSIASKSFYSASFIFPNFCAIRSKFVILYGFCRETDDLIDHATDKQEAREVVKMCKEFLDLLWPINPNECKDAEYSTTTTTTTTTTKKFISPEADSKSNEIRFQSRLENFVSTRVPEKSRATFLIFSTMRHILRREPFDELISGYEYDSIEFMNKEIRTEDDLMQYSRWVAGSVGEMCVSIMWWVYGAPGSEKERNWILRAANEMGCALQLINIARDVKEDAKIGRVYVPKVWFEGEVAGLSMADWENLKNQTELETFPYDMVAGKLLHMATQYQAQSKEAIDKLPLPFRPGIRAATRVYIEIGEKIRARFLPDASPPHRNPPLNDQSDDLPTDQAHDPPVGERLSFRGSLEKGAYSRVSNEFVLACGQRWNGDRIFLTQLQRVKIVVRELWGLGGK</sequence>
<evidence type="ECO:0000256" key="19">
    <source>
        <dbReference type="SAM" id="MobiDB-lite"/>
    </source>
</evidence>
<dbReference type="UniPathway" id="UPA00802"/>
<evidence type="ECO:0000256" key="4">
    <source>
        <dbReference type="ARBA" id="ARBA00005172"/>
    </source>
</evidence>
<dbReference type="Proteomes" id="UP000235392">
    <property type="component" value="Unassembled WGS sequence"/>
</dbReference>
<keyword evidence="12" id="KW-0125">Carotenoid biosynthesis</keyword>
<feature type="transmembrane region" description="Helical" evidence="20">
    <location>
        <begin position="36"/>
        <end position="55"/>
    </location>
</feature>
<dbReference type="GO" id="GO:0016020">
    <property type="term" value="C:membrane"/>
    <property type="evidence" value="ECO:0007669"/>
    <property type="project" value="UniProtKB-SubCell"/>
</dbReference>
<dbReference type="SFLD" id="SFLDG01212">
    <property type="entry name" value="Phytoene_synthase_like"/>
    <property type="match status" value="1"/>
</dbReference>
<evidence type="ECO:0000256" key="18">
    <source>
        <dbReference type="ARBA" id="ARBA00029335"/>
    </source>
</evidence>
<keyword evidence="11 20" id="KW-0812">Transmembrane</keyword>
<keyword evidence="16" id="KW-0511">Multifunctional enzyme</keyword>
<evidence type="ECO:0000256" key="15">
    <source>
        <dbReference type="ARBA" id="ARBA00023235"/>
    </source>
</evidence>
<keyword evidence="10" id="KW-0808">Transferase</keyword>
<dbReference type="GO" id="GO:0045436">
    <property type="term" value="F:lycopene beta cyclase activity"/>
    <property type="evidence" value="ECO:0007669"/>
    <property type="project" value="UniProtKB-ARBA"/>
</dbReference>
<dbReference type="SFLD" id="SFLDG01018">
    <property type="entry name" value="Squalene/Phytoene_Synthase_Lik"/>
    <property type="match status" value="1"/>
</dbReference>
<dbReference type="SUPFAM" id="SSF48576">
    <property type="entry name" value="Terpenoid synthases"/>
    <property type="match status" value="1"/>
</dbReference>
<evidence type="ECO:0000313" key="21">
    <source>
        <dbReference type="EMBL" id="PLW29418.1"/>
    </source>
</evidence>
<dbReference type="SFLD" id="SFLDS00005">
    <property type="entry name" value="Isoprenoid_Synthase_Type_I"/>
    <property type="match status" value="1"/>
</dbReference>
<protein>
    <recommendedName>
        <fullName evidence="9">Bifunctional lycopene cyclase/phytoene synthase</fullName>
        <ecNumber evidence="8">2.5.1.32</ecNumber>
        <ecNumber evidence="7">5.5.1.19</ecNumber>
    </recommendedName>
</protein>
<evidence type="ECO:0000256" key="9">
    <source>
        <dbReference type="ARBA" id="ARBA00018909"/>
    </source>
</evidence>
<dbReference type="InterPro" id="IPR019845">
    <property type="entry name" value="Squalene/phytoene_synthase_CS"/>
</dbReference>
<keyword evidence="14 20" id="KW-0472">Membrane</keyword>
<evidence type="ECO:0000256" key="5">
    <source>
        <dbReference type="ARBA" id="ARBA00008247"/>
    </source>
</evidence>
<evidence type="ECO:0000256" key="14">
    <source>
        <dbReference type="ARBA" id="ARBA00023136"/>
    </source>
</evidence>
<keyword evidence="13 20" id="KW-1133">Transmembrane helix</keyword>
<evidence type="ECO:0000256" key="17">
    <source>
        <dbReference type="ARBA" id="ARBA00029313"/>
    </source>
</evidence>
<evidence type="ECO:0000256" key="11">
    <source>
        <dbReference type="ARBA" id="ARBA00022692"/>
    </source>
</evidence>
<evidence type="ECO:0000256" key="13">
    <source>
        <dbReference type="ARBA" id="ARBA00022989"/>
    </source>
</evidence>
<evidence type="ECO:0000256" key="2">
    <source>
        <dbReference type="ARBA" id="ARBA00004141"/>
    </source>
</evidence>
<comment type="catalytic activity">
    <reaction evidence="17">
        <text>gamma-carotene = all-trans-beta-carotene</text>
        <dbReference type="Rhea" id="RHEA:32239"/>
        <dbReference type="ChEBI" id="CHEBI:17579"/>
        <dbReference type="ChEBI" id="CHEBI:27740"/>
        <dbReference type="EC" id="5.5.1.19"/>
    </reaction>
</comment>
<comment type="subcellular location">
    <subcellularLocation>
        <location evidence="2">Membrane</location>
        <topology evidence="2">Multi-pass membrane protein</topology>
    </subcellularLocation>
</comment>
<feature type="transmembrane region" description="Helical" evidence="20">
    <location>
        <begin position="123"/>
        <end position="142"/>
    </location>
</feature>
<dbReference type="InterPro" id="IPR044843">
    <property type="entry name" value="Trans_IPPS_bact-type"/>
</dbReference>
<comment type="catalytic activity">
    <reaction evidence="18">
        <text>all-trans-lycopene = gamma-carotene</text>
        <dbReference type="Rhea" id="RHEA:32219"/>
        <dbReference type="ChEBI" id="CHEBI:15948"/>
        <dbReference type="ChEBI" id="CHEBI:27740"/>
        <dbReference type="EC" id="5.5.1.19"/>
    </reaction>
</comment>
<comment type="catalytic activity">
    <reaction evidence="1">
        <text>2 (2E,6E,10E)-geranylgeranyl diphosphate = 15-cis-phytoene + 2 diphosphate</text>
        <dbReference type="Rhea" id="RHEA:34475"/>
        <dbReference type="ChEBI" id="CHEBI:27787"/>
        <dbReference type="ChEBI" id="CHEBI:33019"/>
        <dbReference type="ChEBI" id="CHEBI:58756"/>
        <dbReference type="EC" id="2.5.1.32"/>
    </reaction>
</comment>
<comment type="caution">
    <text evidence="21">The sequence shown here is derived from an EMBL/GenBank/DDBJ whole genome shotgun (WGS) entry which is preliminary data.</text>
</comment>
<dbReference type="GO" id="GO:0004311">
    <property type="term" value="F:geranylgeranyl diphosphate synthase activity"/>
    <property type="evidence" value="ECO:0007669"/>
    <property type="project" value="InterPro"/>
</dbReference>
<feature type="region of interest" description="Disordered" evidence="19">
    <location>
        <begin position="633"/>
        <end position="665"/>
    </location>
</feature>
<feature type="transmembrane region" description="Helical" evidence="20">
    <location>
        <begin position="6"/>
        <end position="24"/>
    </location>
</feature>
<proteinExistence type="inferred from homology"/>
<comment type="similarity">
    <text evidence="6">In the C-terminal section; belongs to the phytoene/squalene synthase family.</text>
</comment>
<dbReference type="Gene3D" id="1.10.600.10">
    <property type="entry name" value="Farnesyl Diphosphate Synthase"/>
    <property type="match status" value="1"/>
</dbReference>
<evidence type="ECO:0000256" key="20">
    <source>
        <dbReference type="SAM" id="Phobius"/>
    </source>
</evidence>
<evidence type="ECO:0000256" key="12">
    <source>
        <dbReference type="ARBA" id="ARBA00022746"/>
    </source>
</evidence>
<evidence type="ECO:0000256" key="7">
    <source>
        <dbReference type="ARBA" id="ARBA00012242"/>
    </source>
</evidence>
<dbReference type="PROSITE" id="PS01045">
    <property type="entry name" value="SQUALEN_PHYTOEN_SYN_2"/>
    <property type="match status" value="1"/>
</dbReference>
<dbReference type="Pfam" id="PF00494">
    <property type="entry name" value="SQS_PSY"/>
    <property type="match status" value="1"/>
</dbReference>
<evidence type="ECO:0000256" key="6">
    <source>
        <dbReference type="ARBA" id="ARBA00008406"/>
    </source>
</evidence>
<dbReference type="AlphaFoldDB" id="A0A2N5TVE9"/>
<dbReference type="EMBL" id="PGCI01000332">
    <property type="protein sequence ID" value="PLW29418.1"/>
    <property type="molecule type" value="Genomic_DNA"/>
</dbReference>
<evidence type="ECO:0000256" key="3">
    <source>
        <dbReference type="ARBA" id="ARBA00005089"/>
    </source>
</evidence>
<feature type="transmembrane region" description="Helical" evidence="20">
    <location>
        <begin position="79"/>
        <end position="107"/>
    </location>
</feature>
<accession>A0A2N5TVE9</accession>
<evidence type="ECO:0000256" key="16">
    <source>
        <dbReference type="ARBA" id="ARBA00023268"/>
    </source>
</evidence>
<dbReference type="EC" id="2.5.1.32" evidence="8"/>